<organism evidence="2 3">
    <name type="scientific">Mesobacillus foraminis</name>
    <dbReference type="NCBI Taxonomy" id="279826"/>
    <lineage>
        <taxon>Bacteria</taxon>
        <taxon>Bacillati</taxon>
        <taxon>Bacillota</taxon>
        <taxon>Bacilli</taxon>
        <taxon>Bacillales</taxon>
        <taxon>Bacillaceae</taxon>
        <taxon>Mesobacillus</taxon>
    </lineage>
</organism>
<dbReference type="CDD" id="cd02976">
    <property type="entry name" value="NrdH"/>
    <property type="match status" value="1"/>
</dbReference>
<dbReference type="AlphaFoldDB" id="A0A4R2BNV6"/>
<dbReference type="Gene3D" id="3.40.30.10">
    <property type="entry name" value="Glutaredoxin"/>
    <property type="match status" value="1"/>
</dbReference>
<protein>
    <submittedName>
        <fullName evidence="2">Glutaredoxin-like YruB-family protein</fullName>
    </submittedName>
</protein>
<dbReference type="EMBL" id="SLVV01000001">
    <property type="protein sequence ID" value="TCN27694.1"/>
    <property type="molecule type" value="Genomic_DNA"/>
</dbReference>
<dbReference type="PANTHER" id="PTHR34386">
    <property type="entry name" value="GLUTAREDOXIN"/>
    <property type="match status" value="1"/>
</dbReference>
<comment type="caution">
    <text evidence="2">The sequence shown here is derived from an EMBL/GenBank/DDBJ whole genome shotgun (WGS) entry which is preliminary data.</text>
</comment>
<dbReference type="Pfam" id="PF00462">
    <property type="entry name" value="Glutaredoxin"/>
    <property type="match status" value="1"/>
</dbReference>
<evidence type="ECO:0000313" key="3">
    <source>
        <dbReference type="Proteomes" id="UP000295689"/>
    </source>
</evidence>
<accession>A0A4R2BNV6</accession>
<dbReference type="InterPro" id="IPR051548">
    <property type="entry name" value="Grx-like_ET"/>
</dbReference>
<proteinExistence type="predicted"/>
<feature type="domain" description="Glutaredoxin" evidence="1">
    <location>
        <begin position="4"/>
        <end position="63"/>
    </location>
</feature>
<dbReference type="SUPFAM" id="SSF52833">
    <property type="entry name" value="Thioredoxin-like"/>
    <property type="match status" value="1"/>
</dbReference>
<dbReference type="Proteomes" id="UP000295689">
    <property type="component" value="Unassembled WGS sequence"/>
</dbReference>
<dbReference type="InterPro" id="IPR036249">
    <property type="entry name" value="Thioredoxin-like_sf"/>
</dbReference>
<evidence type="ECO:0000313" key="2">
    <source>
        <dbReference type="EMBL" id="TCN27694.1"/>
    </source>
</evidence>
<dbReference type="PANTHER" id="PTHR34386:SF1">
    <property type="entry name" value="GLUTAREDOXIN-LIKE PROTEIN NRDH"/>
    <property type="match status" value="1"/>
</dbReference>
<name>A0A4R2BNV6_9BACI</name>
<gene>
    <name evidence="2" type="ORF">EV146_10121</name>
</gene>
<dbReference type="PROSITE" id="PS51354">
    <property type="entry name" value="GLUTAREDOXIN_2"/>
    <property type="match status" value="1"/>
</dbReference>
<dbReference type="InterPro" id="IPR002109">
    <property type="entry name" value="Glutaredoxin"/>
</dbReference>
<sequence length="78" mass="9020">MKEIVIFTQNECPPCKIVKMFLDDHNVDYRERNISTDSKARKELTEKYGAFSTPTVLVGEEVIIGFELEKLKKALKIE</sequence>
<dbReference type="GO" id="GO:0045454">
    <property type="term" value="P:cell redox homeostasis"/>
    <property type="evidence" value="ECO:0007669"/>
    <property type="project" value="TreeGrafter"/>
</dbReference>
<evidence type="ECO:0000259" key="1">
    <source>
        <dbReference type="Pfam" id="PF00462"/>
    </source>
</evidence>
<reference evidence="2 3" key="1">
    <citation type="journal article" date="2015" name="Stand. Genomic Sci.">
        <title>Genomic Encyclopedia of Bacterial and Archaeal Type Strains, Phase III: the genomes of soil and plant-associated and newly described type strains.</title>
        <authorList>
            <person name="Whitman W.B."/>
            <person name="Woyke T."/>
            <person name="Klenk H.P."/>
            <person name="Zhou Y."/>
            <person name="Lilburn T.G."/>
            <person name="Beck B.J."/>
            <person name="De Vos P."/>
            <person name="Vandamme P."/>
            <person name="Eisen J.A."/>
            <person name="Garrity G."/>
            <person name="Hugenholtz P."/>
            <person name="Kyrpides N.C."/>
        </authorList>
    </citation>
    <scope>NUCLEOTIDE SEQUENCE [LARGE SCALE GENOMIC DNA]</scope>
    <source>
        <strain evidence="2 3">CV53</strain>
    </source>
</reference>
<keyword evidence="3" id="KW-1185">Reference proteome</keyword>
<dbReference type="GO" id="GO:0009055">
    <property type="term" value="F:electron transfer activity"/>
    <property type="evidence" value="ECO:0007669"/>
    <property type="project" value="TreeGrafter"/>
</dbReference>
<dbReference type="RefSeq" id="WP_132000603.1">
    <property type="nucleotide sequence ID" value="NZ_JABUHM010000006.1"/>
</dbReference>